<organism evidence="2 3">
    <name type="scientific">Dyella caseinilytica</name>
    <dbReference type="NCBI Taxonomy" id="1849581"/>
    <lineage>
        <taxon>Bacteria</taxon>
        <taxon>Pseudomonadati</taxon>
        <taxon>Pseudomonadota</taxon>
        <taxon>Gammaproteobacteria</taxon>
        <taxon>Lysobacterales</taxon>
        <taxon>Rhodanobacteraceae</taxon>
        <taxon>Dyella</taxon>
    </lineage>
</organism>
<feature type="transmembrane region" description="Helical" evidence="1">
    <location>
        <begin position="294"/>
        <end position="315"/>
    </location>
</feature>
<feature type="transmembrane region" description="Helical" evidence="1">
    <location>
        <begin position="327"/>
        <end position="348"/>
    </location>
</feature>
<keyword evidence="1" id="KW-1133">Transmembrane helix</keyword>
<protein>
    <submittedName>
        <fullName evidence="2">Uncharacterized protein</fullName>
    </submittedName>
</protein>
<feature type="transmembrane region" description="Helical" evidence="1">
    <location>
        <begin position="162"/>
        <end position="181"/>
    </location>
</feature>
<feature type="transmembrane region" description="Helical" evidence="1">
    <location>
        <begin position="42"/>
        <end position="61"/>
    </location>
</feature>
<feature type="transmembrane region" description="Helical" evidence="1">
    <location>
        <begin position="111"/>
        <end position="131"/>
    </location>
</feature>
<evidence type="ECO:0000256" key="1">
    <source>
        <dbReference type="SAM" id="Phobius"/>
    </source>
</evidence>
<evidence type="ECO:0000313" key="3">
    <source>
        <dbReference type="Proteomes" id="UP000663181"/>
    </source>
</evidence>
<keyword evidence="1" id="KW-0812">Transmembrane</keyword>
<feature type="transmembrane region" description="Helical" evidence="1">
    <location>
        <begin position="475"/>
        <end position="496"/>
    </location>
</feature>
<feature type="transmembrane region" description="Helical" evidence="1">
    <location>
        <begin position="386"/>
        <end position="406"/>
    </location>
</feature>
<name>A0ABX7GTJ0_9GAMM</name>
<gene>
    <name evidence="2" type="ORF">ISN74_20640</name>
</gene>
<feature type="transmembrane region" description="Helical" evidence="1">
    <location>
        <begin position="187"/>
        <end position="209"/>
    </location>
</feature>
<keyword evidence="1" id="KW-0472">Membrane</keyword>
<sequence>MAGGVHAAWRTHRCARPGRSVRGDCRMNMATVLKMPLRATSAGSRCAMVVVMVLLLALATALQRYQPGAPPVWVPSLFSAFGQYLIGIGFLAPCLLLAIDAKQLRLPKVQYAIVLGMLFYSVLLIAIPSMILCIAGGPPSIVVAFQVLCLVIGVAGGVLPRAFIITTMLMPSLFISVLPRFHHPVSLVVTHLWVAAAVLVVAIAVAWWYQLRRANPYRLNFGTPLVVRTQRMARYGGAGWRIWDRSAENDERGTSQPAWKRAVADVRGSGPQYPRHSLRILLGGWLVPKTRHHALWLCMLVTLPITVFFVLLYLLFPEQLLDLWRAFPFYGIAWLFSLTSLFLGLFAATLMQQRWLKANAELSILALLPGLGRGPTLIKNLLQASLLPTLCLQLLLAVVLCIAAVLRHPNISDGLSAILEQITALAFAPAFALATLGGRALPGWVTGPAAGTTFVLLGIGTGVSAGVDASQVVDYSIAAFVLAGRLMVLAFLCWLGHRGWRGLVRRPHPFLPA</sequence>
<dbReference type="Proteomes" id="UP000663181">
    <property type="component" value="Chromosome"/>
</dbReference>
<dbReference type="RefSeq" id="WP_203546665.1">
    <property type="nucleotide sequence ID" value="NZ_BMIZ01000001.1"/>
</dbReference>
<accession>A0ABX7GTJ0</accession>
<evidence type="ECO:0000313" key="2">
    <source>
        <dbReference type="EMBL" id="QRN53770.1"/>
    </source>
</evidence>
<proteinExistence type="predicted"/>
<feature type="transmembrane region" description="Helical" evidence="1">
    <location>
        <begin position="443"/>
        <end position="463"/>
    </location>
</feature>
<feature type="transmembrane region" description="Helical" evidence="1">
    <location>
        <begin position="137"/>
        <end position="155"/>
    </location>
</feature>
<feature type="transmembrane region" description="Helical" evidence="1">
    <location>
        <begin position="81"/>
        <end position="99"/>
    </location>
</feature>
<reference evidence="2 3" key="1">
    <citation type="submission" date="2020-10" db="EMBL/GenBank/DDBJ databases">
        <title>Phylogeny of dyella-like bacteria.</title>
        <authorList>
            <person name="Fu J."/>
        </authorList>
    </citation>
    <scope>NUCLEOTIDE SEQUENCE [LARGE SCALE GENOMIC DNA]</scope>
    <source>
        <strain evidence="2 3">DHOB09</strain>
    </source>
</reference>
<feature type="transmembrane region" description="Helical" evidence="1">
    <location>
        <begin position="418"/>
        <end position="436"/>
    </location>
</feature>
<dbReference type="EMBL" id="CP064030">
    <property type="protein sequence ID" value="QRN53770.1"/>
    <property type="molecule type" value="Genomic_DNA"/>
</dbReference>
<keyword evidence="3" id="KW-1185">Reference proteome</keyword>